<gene>
    <name evidence="3" type="ORF">EDB81DRAFT_915985</name>
</gene>
<dbReference type="InterPro" id="IPR013087">
    <property type="entry name" value="Znf_C2H2_type"/>
</dbReference>
<dbReference type="Proteomes" id="UP000738349">
    <property type="component" value="Unassembled WGS sequence"/>
</dbReference>
<reference evidence="3" key="1">
    <citation type="journal article" date="2021" name="Nat. Commun.">
        <title>Genetic determinants of endophytism in the Arabidopsis root mycobiome.</title>
        <authorList>
            <person name="Mesny F."/>
            <person name="Miyauchi S."/>
            <person name="Thiergart T."/>
            <person name="Pickel B."/>
            <person name="Atanasova L."/>
            <person name="Karlsson M."/>
            <person name="Huettel B."/>
            <person name="Barry K.W."/>
            <person name="Haridas S."/>
            <person name="Chen C."/>
            <person name="Bauer D."/>
            <person name="Andreopoulos W."/>
            <person name="Pangilinan J."/>
            <person name="LaButti K."/>
            <person name="Riley R."/>
            <person name="Lipzen A."/>
            <person name="Clum A."/>
            <person name="Drula E."/>
            <person name="Henrissat B."/>
            <person name="Kohler A."/>
            <person name="Grigoriev I.V."/>
            <person name="Martin F.M."/>
            <person name="Hacquard S."/>
        </authorList>
    </citation>
    <scope>NUCLEOTIDE SEQUENCE</scope>
    <source>
        <strain evidence="3">MPI-CAGE-AT-0147</strain>
    </source>
</reference>
<keyword evidence="1" id="KW-0862">Zinc</keyword>
<keyword evidence="1" id="KW-0863">Zinc-finger</keyword>
<proteinExistence type="predicted"/>
<dbReference type="PROSITE" id="PS50157">
    <property type="entry name" value="ZINC_FINGER_C2H2_2"/>
    <property type="match status" value="1"/>
</dbReference>
<evidence type="ECO:0000313" key="3">
    <source>
        <dbReference type="EMBL" id="KAH7117323.1"/>
    </source>
</evidence>
<dbReference type="AlphaFoldDB" id="A0A9P9DDU1"/>
<dbReference type="SUPFAM" id="SSF56219">
    <property type="entry name" value="DNase I-like"/>
    <property type="match status" value="1"/>
</dbReference>
<dbReference type="Gene3D" id="3.60.10.10">
    <property type="entry name" value="Endonuclease/exonuclease/phosphatase"/>
    <property type="match status" value="1"/>
</dbReference>
<accession>A0A9P9DDU1</accession>
<keyword evidence="1" id="KW-0479">Metal-binding</keyword>
<sequence>MPIQPPVNSLEEIHEEFDLHEADAWLAGLTDDYNEDWLRDTVETDRSPPTSMATETRTDQGNIYKACRCPSHQDVYSNWPTQDAELTIAQCMKMCMYCGKDFPTAAELRKHIRKRVEYAQRNITVRNRPNYPESIPHKQHRRRPTLMTGIHQLRILQYNVQKSRDVVLVNLFQGPRVLKYDILAIQEPWRNRFIATMYHPLKSHFQLPYLDNAATRVCFYISKRMDPGR</sequence>
<organism evidence="3 4">
    <name type="scientific">Dactylonectria macrodidyma</name>
    <dbReference type="NCBI Taxonomy" id="307937"/>
    <lineage>
        <taxon>Eukaryota</taxon>
        <taxon>Fungi</taxon>
        <taxon>Dikarya</taxon>
        <taxon>Ascomycota</taxon>
        <taxon>Pezizomycotina</taxon>
        <taxon>Sordariomycetes</taxon>
        <taxon>Hypocreomycetidae</taxon>
        <taxon>Hypocreales</taxon>
        <taxon>Nectriaceae</taxon>
        <taxon>Dactylonectria</taxon>
    </lineage>
</organism>
<evidence type="ECO:0000259" key="2">
    <source>
        <dbReference type="PROSITE" id="PS50157"/>
    </source>
</evidence>
<evidence type="ECO:0000256" key="1">
    <source>
        <dbReference type="PROSITE-ProRule" id="PRU00042"/>
    </source>
</evidence>
<protein>
    <recommendedName>
        <fullName evidence="2">C2H2-type domain-containing protein</fullName>
    </recommendedName>
</protein>
<name>A0A9P9DDU1_9HYPO</name>
<dbReference type="GO" id="GO:0008270">
    <property type="term" value="F:zinc ion binding"/>
    <property type="evidence" value="ECO:0007669"/>
    <property type="project" value="UniProtKB-KW"/>
</dbReference>
<dbReference type="EMBL" id="JAGMUV010000028">
    <property type="protein sequence ID" value="KAH7117323.1"/>
    <property type="molecule type" value="Genomic_DNA"/>
</dbReference>
<comment type="caution">
    <text evidence="3">The sequence shown here is derived from an EMBL/GenBank/DDBJ whole genome shotgun (WGS) entry which is preliminary data.</text>
</comment>
<evidence type="ECO:0000313" key="4">
    <source>
        <dbReference type="Proteomes" id="UP000738349"/>
    </source>
</evidence>
<dbReference type="InterPro" id="IPR036691">
    <property type="entry name" value="Endo/exonu/phosph_ase_sf"/>
</dbReference>
<feature type="domain" description="C2H2-type" evidence="2">
    <location>
        <begin position="93"/>
        <end position="122"/>
    </location>
</feature>
<keyword evidence="4" id="KW-1185">Reference proteome</keyword>
<dbReference type="OrthoDB" id="5151283at2759"/>